<dbReference type="GO" id="GO:0008168">
    <property type="term" value="F:methyltransferase activity"/>
    <property type="evidence" value="ECO:0007669"/>
    <property type="project" value="UniProtKB-KW"/>
</dbReference>
<evidence type="ECO:0000313" key="2">
    <source>
        <dbReference type="Proteomes" id="UP000319516"/>
    </source>
</evidence>
<keyword evidence="1" id="KW-0489">Methyltransferase</keyword>
<protein>
    <submittedName>
        <fullName evidence="1">Methyltransferase family protein</fullName>
    </submittedName>
</protein>
<dbReference type="RefSeq" id="WP_141784453.1">
    <property type="nucleotide sequence ID" value="NZ_BAAAIK010000004.1"/>
</dbReference>
<organism evidence="1 2">
    <name type="scientific">Ornithinicoccus hortensis</name>
    <dbReference type="NCBI Taxonomy" id="82346"/>
    <lineage>
        <taxon>Bacteria</taxon>
        <taxon>Bacillati</taxon>
        <taxon>Actinomycetota</taxon>
        <taxon>Actinomycetes</taxon>
        <taxon>Micrococcales</taxon>
        <taxon>Intrasporangiaceae</taxon>
        <taxon>Ornithinicoccus</taxon>
    </lineage>
</organism>
<dbReference type="EMBL" id="VFOP01000001">
    <property type="protein sequence ID" value="TQL50304.1"/>
    <property type="molecule type" value="Genomic_DNA"/>
</dbReference>
<dbReference type="SUPFAM" id="SSF53335">
    <property type="entry name" value="S-adenosyl-L-methionine-dependent methyltransferases"/>
    <property type="match status" value="1"/>
</dbReference>
<dbReference type="OrthoDB" id="1490915at2"/>
<dbReference type="Pfam" id="PF13489">
    <property type="entry name" value="Methyltransf_23"/>
    <property type="match status" value="1"/>
</dbReference>
<gene>
    <name evidence="1" type="ORF">FB467_1408</name>
</gene>
<dbReference type="InterPro" id="IPR029063">
    <property type="entry name" value="SAM-dependent_MTases_sf"/>
</dbReference>
<comment type="caution">
    <text evidence="1">The sequence shown here is derived from an EMBL/GenBank/DDBJ whole genome shotgun (WGS) entry which is preliminary data.</text>
</comment>
<evidence type="ECO:0000313" key="1">
    <source>
        <dbReference type="EMBL" id="TQL50304.1"/>
    </source>
</evidence>
<dbReference type="Proteomes" id="UP000319516">
    <property type="component" value="Unassembled WGS sequence"/>
</dbReference>
<dbReference type="AlphaFoldDB" id="A0A542YQV3"/>
<reference evidence="1 2" key="1">
    <citation type="submission" date="2019-06" db="EMBL/GenBank/DDBJ databases">
        <title>Sequencing the genomes of 1000 actinobacteria strains.</title>
        <authorList>
            <person name="Klenk H.-P."/>
        </authorList>
    </citation>
    <scope>NUCLEOTIDE SEQUENCE [LARGE SCALE GENOMIC DNA]</scope>
    <source>
        <strain evidence="1 2">DSM 12335</strain>
    </source>
</reference>
<keyword evidence="2" id="KW-1185">Reference proteome</keyword>
<accession>A0A542YQV3</accession>
<name>A0A542YQV3_9MICO</name>
<proteinExistence type="predicted"/>
<sequence>MKPPAVPRWWLKAAAQGALSVLPGAPRVDEWVRGKRSGHALAEDYFLTKWHHVTAHVRALTGRLDGDLTGSTVVELGTGWFPIVPLGLALFGAEVISVDANAHLDRRRVARVLQVTLDLVDQGEISVPDGPRQELLRRLAPGAMGRPVTDNLAPFGITPRVADARDLGRLPETHGADLVVSNNTLEHIPGDVLRDIFTEFARVSAPDARMSHYVDLADHYAAVDPTITEFNFLTLTERRWRWANNRLHYQNRLQIADYKALLDETGWDLLQARNTRRAKTALDGLDLVPPYDQLPVKELLVVKSHLTARRR</sequence>
<dbReference type="Gene3D" id="3.40.50.150">
    <property type="entry name" value="Vaccinia Virus protein VP39"/>
    <property type="match status" value="1"/>
</dbReference>
<dbReference type="GO" id="GO:0032259">
    <property type="term" value="P:methylation"/>
    <property type="evidence" value="ECO:0007669"/>
    <property type="project" value="UniProtKB-KW"/>
</dbReference>
<keyword evidence="1" id="KW-0808">Transferase</keyword>